<keyword evidence="1" id="KW-1133">Transmembrane helix</keyword>
<feature type="transmembrane region" description="Helical" evidence="1">
    <location>
        <begin position="136"/>
        <end position="154"/>
    </location>
</feature>
<feature type="transmembrane region" description="Helical" evidence="1">
    <location>
        <begin position="219"/>
        <end position="238"/>
    </location>
</feature>
<gene>
    <name evidence="2" type="ORF">Raf01_24600</name>
</gene>
<dbReference type="Pfam" id="PF06182">
    <property type="entry name" value="ABC2_membrane_6"/>
    <property type="match status" value="1"/>
</dbReference>
<keyword evidence="3" id="KW-1185">Reference proteome</keyword>
<protein>
    <submittedName>
        <fullName evidence="2">ABC transporter permease</fullName>
    </submittedName>
</protein>
<proteinExistence type="predicted"/>
<feature type="transmembrane region" description="Helical" evidence="1">
    <location>
        <begin position="160"/>
        <end position="188"/>
    </location>
</feature>
<name>A0A8J3QRN7_9ACTN</name>
<feature type="transmembrane region" description="Helical" evidence="1">
    <location>
        <begin position="76"/>
        <end position="95"/>
    </location>
</feature>
<dbReference type="AlphaFoldDB" id="A0A8J3QRN7"/>
<evidence type="ECO:0000313" key="3">
    <source>
        <dbReference type="Proteomes" id="UP000642748"/>
    </source>
</evidence>
<dbReference type="InterPro" id="IPR010390">
    <property type="entry name" value="ABC-2_transporter-like"/>
</dbReference>
<dbReference type="PANTHER" id="PTHR36833:SF1">
    <property type="entry name" value="INTEGRAL MEMBRANE TRANSPORT PROTEIN"/>
    <property type="match status" value="1"/>
</dbReference>
<dbReference type="EMBL" id="BONZ01000022">
    <property type="protein sequence ID" value="GIH14288.1"/>
    <property type="molecule type" value="Genomic_DNA"/>
</dbReference>
<keyword evidence="1" id="KW-0812">Transmembrane</keyword>
<sequence length="281" mass="30353">MADLLWRRATTPTGRPGALAGYRQLLAAQVRSQLQYRASFAMDLVGNLLLTLMDVAAVVVLFRVTPVLGGFTLPEVLLISGLANLSFSLCDLAVGNIDTMRQYIRTGRFDAVLTRPLSALLQLVCGDLALRRLGRVTQAVVVLVIALNLAHVRWTPARAVLLVVAPSFGAVLFGSVFVAGSTVSFWFIESGEFSNAFTYGGRDFTAYPITVYAGWFRKAFAYGLGFAFVAYYPALAILDKPDPLGGPRLLSWSSPVVALAAAGVAAFIWRIGIRHYRSTGS</sequence>
<organism evidence="2 3">
    <name type="scientific">Rugosimonospora africana</name>
    <dbReference type="NCBI Taxonomy" id="556532"/>
    <lineage>
        <taxon>Bacteria</taxon>
        <taxon>Bacillati</taxon>
        <taxon>Actinomycetota</taxon>
        <taxon>Actinomycetes</taxon>
        <taxon>Micromonosporales</taxon>
        <taxon>Micromonosporaceae</taxon>
        <taxon>Rugosimonospora</taxon>
    </lineage>
</organism>
<accession>A0A8J3QRN7</accession>
<dbReference type="Proteomes" id="UP000642748">
    <property type="component" value="Unassembled WGS sequence"/>
</dbReference>
<feature type="transmembrane region" description="Helical" evidence="1">
    <location>
        <begin position="250"/>
        <end position="269"/>
    </location>
</feature>
<dbReference type="RefSeq" id="WP_308442648.1">
    <property type="nucleotide sequence ID" value="NZ_BONZ01000022.1"/>
</dbReference>
<feature type="transmembrane region" description="Helical" evidence="1">
    <location>
        <begin position="44"/>
        <end position="64"/>
    </location>
</feature>
<comment type="caution">
    <text evidence="2">The sequence shown here is derived from an EMBL/GenBank/DDBJ whole genome shotgun (WGS) entry which is preliminary data.</text>
</comment>
<dbReference type="PANTHER" id="PTHR36833">
    <property type="entry name" value="SLR0610 PROTEIN-RELATED"/>
    <property type="match status" value="1"/>
</dbReference>
<evidence type="ECO:0000256" key="1">
    <source>
        <dbReference type="SAM" id="Phobius"/>
    </source>
</evidence>
<reference evidence="2" key="1">
    <citation type="submission" date="2021-01" db="EMBL/GenBank/DDBJ databases">
        <title>Whole genome shotgun sequence of Rugosimonospora africana NBRC 104875.</title>
        <authorList>
            <person name="Komaki H."/>
            <person name="Tamura T."/>
        </authorList>
    </citation>
    <scope>NUCLEOTIDE SEQUENCE</scope>
    <source>
        <strain evidence="2">NBRC 104875</strain>
    </source>
</reference>
<evidence type="ECO:0000313" key="2">
    <source>
        <dbReference type="EMBL" id="GIH14288.1"/>
    </source>
</evidence>
<keyword evidence="1" id="KW-0472">Membrane</keyword>